<name>A0ABU0K2C4_9BACL</name>
<sequence length="293" mass="33464">MFWEDSAQDTQYYKEMLQTFVNEGKAIQHKTIDVGDLAEKIDVVEFRDGIQVFLVNEQTTTFDYNQYGSVAEAENSLDKRSSKITVQEAKKLVQQFYEHIISGKYQQAYDLIGSPWIDKLSFDEFASGYANTLDIQFGITDVKPKSDSEILVRGALNSTDKSAEALKKNKFTVEYEVENQNGKLVIKKGRGTVIESIEMPGEENKWSFEKWDNANLEERLKKIAGTWERSGLNPRGNGVLVSVSMYIDNQREKLLQYGDKIEQLINAVYDSPELSNYNPQEKCEKELPDGVEC</sequence>
<reference evidence="1" key="1">
    <citation type="submission" date="2023-07" db="EMBL/GenBank/DDBJ databases">
        <title>Genomic Encyclopedia of Type Strains, Phase IV (KMG-IV): sequencing the most valuable type-strain genomes for metagenomic binning, comparative biology and taxonomic classification.</title>
        <authorList>
            <person name="Goeker M."/>
        </authorList>
    </citation>
    <scope>NUCLEOTIDE SEQUENCE [LARGE SCALE GENOMIC DNA]</scope>
    <source>
        <strain evidence="1">JSM 076093</strain>
    </source>
</reference>
<dbReference type="RefSeq" id="WP_301550255.1">
    <property type="nucleotide sequence ID" value="NZ_JAQRMZ010000001.1"/>
</dbReference>
<dbReference type="GeneID" id="301325475"/>
<organism evidence="1 2">
    <name type="scientific">Guptibacillus hwajinpoensis</name>
    <dbReference type="NCBI Taxonomy" id="208199"/>
    <lineage>
        <taxon>Bacteria</taxon>
        <taxon>Bacillati</taxon>
        <taxon>Bacillota</taxon>
        <taxon>Bacilli</taxon>
        <taxon>Bacillales</taxon>
        <taxon>Guptibacillaceae</taxon>
        <taxon>Guptibacillus</taxon>
    </lineage>
</organism>
<keyword evidence="2" id="KW-1185">Reference proteome</keyword>
<gene>
    <name evidence="1" type="ORF">QO000_001423</name>
</gene>
<proteinExistence type="predicted"/>
<dbReference type="Proteomes" id="UP001226720">
    <property type="component" value="Unassembled WGS sequence"/>
</dbReference>
<evidence type="ECO:0000313" key="2">
    <source>
        <dbReference type="Proteomes" id="UP001226720"/>
    </source>
</evidence>
<accession>A0ABU0K2C4</accession>
<protein>
    <submittedName>
        <fullName evidence="1">Uncharacterized protein</fullName>
    </submittedName>
</protein>
<comment type="caution">
    <text evidence="1">The sequence shown here is derived from an EMBL/GenBank/DDBJ whole genome shotgun (WGS) entry which is preliminary data.</text>
</comment>
<evidence type="ECO:0000313" key="1">
    <source>
        <dbReference type="EMBL" id="MDQ0482454.1"/>
    </source>
</evidence>
<dbReference type="EMBL" id="JAUSWM010000002">
    <property type="protein sequence ID" value="MDQ0482454.1"/>
    <property type="molecule type" value="Genomic_DNA"/>
</dbReference>